<sequence length="100" mass="12165">MQQILKLLDENHCISRYAVCDDKVTVRDIFWTHLESIKLFNTFPTVLIIDVMYKINMYRFSLLEIVGFTSTEKTFQWDLRFWNMKKRLTLHDPWKCARLC</sequence>
<accession>A0AAV1B8I7</accession>
<name>A0AAV1B8I7_VICFA</name>
<dbReference type="Proteomes" id="UP001157006">
    <property type="component" value="Chromosome 6"/>
</dbReference>
<reference evidence="1 2" key="1">
    <citation type="submission" date="2023-01" db="EMBL/GenBank/DDBJ databases">
        <authorList>
            <person name="Kreplak J."/>
        </authorList>
    </citation>
    <scope>NUCLEOTIDE SEQUENCE [LARGE SCALE GENOMIC DNA]</scope>
</reference>
<keyword evidence="2" id="KW-1185">Reference proteome</keyword>
<evidence type="ECO:0000313" key="1">
    <source>
        <dbReference type="EMBL" id="CAI8617883.1"/>
    </source>
</evidence>
<dbReference type="AlphaFoldDB" id="A0AAV1B8I7"/>
<protein>
    <submittedName>
        <fullName evidence="1">Uncharacterized protein</fullName>
    </submittedName>
</protein>
<dbReference type="EMBL" id="OX451741">
    <property type="protein sequence ID" value="CAI8617883.1"/>
    <property type="molecule type" value="Genomic_DNA"/>
</dbReference>
<proteinExistence type="predicted"/>
<gene>
    <name evidence="1" type="ORF">VFH_VI097160</name>
</gene>
<organism evidence="1 2">
    <name type="scientific">Vicia faba</name>
    <name type="common">Broad bean</name>
    <name type="synonym">Faba vulgaris</name>
    <dbReference type="NCBI Taxonomy" id="3906"/>
    <lineage>
        <taxon>Eukaryota</taxon>
        <taxon>Viridiplantae</taxon>
        <taxon>Streptophyta</taxon>
        <taxon>Embryophyta</taxon>
        <taxon>Tracheophyta</taxon>
        <taxon>Spermatophyta</taxon>
        <taxon>Magnoliopsida</taxon>
        <taxon>eudicotyledons</taxon>
        <taxon>Gunneridae</taxon>
        <taxon>Pentapetalae</taxon>
        <taxon>rosids</taxon>
        <taxon>fabids</taxon>
        <taxon>Fabales</taxon>
        <taxon>Fabaceae</taxon>
        <taxon>Papilionoideae</taxon>
        <taxon>50 kb inversion clade</taxon>
        <taxon>NPAAA clade</taxon>
        <taxon>Hologalegina</taxon>
        <taxon>IRL clade</taxon>
        <taxon>Fabeae</taxon>
        <taxon>Vicia</taxon>
    </lineage>
</organism>
<evidence type="ECO:0000313" key="2">
    <source>
        <dbReference type="Proteomes" id="UP001157006"/>
    </source>
</evidence>